<dbReference type="EMBL" id="SMLL01000001">
    <property type="protein sequence ID" value="TFZ05012.1"/>
    <property type="molecule type" value="Genomic_DNA"/>
</dbReference>
<organism evidence="1 2">
    <name type="scientific">Ramlibacter rhizophilus</name>
    <dbReference type="NCBI Taxonomy" id="1781167"/>
    <lineage>
        <taxon>Bacteria</taxon>
        <taxon>Pseudomonadati</taxon>
        <taxon>Pseudomonadota</taxon>
        <taxon>Betaproteobacteria</taxon>
        <taxon>Burkholderiales</taxon>
        <taxon>Comamonadaceae</taxon>
        <taxon>Ramlibacter</taxon>
    </lineage>
</organism>
<keyword evidence="2" id="KW-1185">Reference proteome</keyword>
<reference evidence="1 2" key="1">
    <citation type="submission" date="2019-03" db="EMBL/GenBank/DDBJ databases">
        <title>Ramlibacter rhizophilus CCTCC AB2015357, whole genome shotgun sequence.</title>
        <authorList>
            <person name="Zhang X."/>
            <person name="Feng G."/>
            <person name="Zhu H."/>
        </authorList>
    </citation>
    <scope>NUCLEOTIDE SEQUENCE [LARGE SCALE GENOMIC DNA]</scope>
    <source>
        <strain evidence="1 2">CCTCC AB2015357</strain>
    </source>
</reference>
<gene>
    <name evidence="1" type="ORF">EZ242_04500</name>
</gene>
<dbReference type="AlphaFoldDB" id="A0A4Z0C233"/>
<comment type="caution">
    <text evidence="1">The sequence shown here is derived from an EMBL/GenBank/DDBJ whole genome shotgun (WGS) entry which is preliminary data.</text>
</comment>
<dbReference type="Proteomes" id="UP000297564">
    <property type="component" value="Unassembled WGS sequence"/>
</dbReference>
<name>A0A4Z0C233_9BURK</name>
<evidence type="ECO:0000313" key="2">
    <source>
        <dbReference type="Proteomes" id="UP000297564"/>
    </source>
</evidence>
<proteinExistence type="predicted"/>
<evidence type="ECO:0000313" key="1">
    <source>
        <dbReference type="EMBL" id="TFZ05012.1"/>
    </source>
</evidence>
<sequence length="74" mass="8019">MTTHPDEFGDLKQRLLESALDATLGQLDEAEKLVAQRFPDLKSGAQRSQLVLVVAQVIATNYLAAATVRNVPKG</sequence>
<dbReference type="RefSeq" id="WP_135283895.1">
    <property type="nucleotide sequence ID" value="NZ_SMLL01000001.1"/>
</dbReference>
<protein>
    <submittedName>
        <fullName evidence="1">Uncharacterized protein</fullName>
    </submittedName>
</protein>
<accession>A0A4Z0C233</accession>